<sequence length="68" mass="7506">MGEPTHIGSMSRMKRGHFGGMLIALGSGSLSMVPSLYSQKRIPPILSSNHKERFQSFLENGGLRITFK</sequence>
<dbReference type="Proteomes" id="UP001552299">
    <property type="component" value="Unassembled WGS sequence"/>
</dbReference>
<protein>
    <submittedName>
        <fullName evidence="1">Uncharacterized protein</fullName>
    </submittedName>
</protein>
<keyword evidence="2" id="KW-1185">Reference proteome</keyword>
<evidence type="ECO:0000313" key="1">
    <source>
        <dbReference type="EMBL" id="KAL0910760.1"/>
    </source>
</evidence>
<organism evidence="1 2">
    <name type="scientific">Dendrobium thyrsiflorum</name>
    <name type="common">Pinecone-like raceme dendrobium</name>
    <name type="synonym">Orchid</name>
    <dbReference type="NCBI Taxonomy" id="117978"/>
    <lineage>
        <taxon>Eukaryota</taxon>
        <taxon>Viridiplantae</taxon>
        <taxon>Streptophyta</taxon>
        <taxon>Embryophyta</taxon>
        <taxon>Tracheophyta</taxon>
        <taxon>Spermatophyta</taxon>
        <taxon>Magnoliopsida</taxon>
        <taxon>Liliopsida</taxon>
        <taxon>Asparagales</taxon>
        <taxon>Orchidaceae</taxon>
        <taxon>Epidendroideae</taxon>
        <taxon>Malaxideae</taxon>
        <taxon>Dendrobiinae</taxon>
        <taxon>Dendrobium</taxon>
    </lineage>
</organism>
<evidence type="ECO:0000313" key="2">
    <source>
        <dbReference type="Proteomes" id="UP001552299"/>
    </source>
</evidence>
<comment type="caution">
    <text evidence="1">The sequence shown here is derived from an EMBL/GenBank/DDBJ whole genome shotgun (WGS) entry which is preliminary data.</text>
</comment>
<dbReference type="EMBL" id="JANQDX010000015">
    <property type="protein sequence ID" value="KAL0910760.1"/>
    <property type="molecule type" value="Genomic_DNA"/>
</dbReference>
<reference evidence="1 2" key="1">
    <citation type="journal article" date="2024" name="Plant Biotechnol. J.">
        <title>Dendrobium thyrsiflorum genome and its molecular insights into genes involved in important horticultural traits.</title>
        <authorList>
            <person name="Chen B."/>
            <person name="Wang J.Y."/>
            <person name="Zheng P.J."/>
            <person name="Li K.L."/>
            <person name="Liang Y.M."/>
            <person name="Chen X.F."/>
            <person name="Zhang C."/>
            <person name="Zhao X."/>
            <person name="He X."/>
            <person name="Zhang G.Q."/>
            <person name="Liu Z.J."/>
            <person name="Xu Q."/>
        </authorList>
    </citation>
    <scope>NUCLEOTIDE SEQUENCE [LARGE SCALE GENOMIC DNA]</scope>
    <source>
        <strain evidence="1">GZMU011</strain>
    </source>
</reference>
<gene>
    <name evidence="1" type="ORF">M5K25_018845</name>
</gene>
<name>A0ABD0UE48_DENTH</name>
<proteinExistence type="predicted"/>
<dbReference type="AlphaFoldDB" id="A0ABD0UE48"/>
<accession>A0ABD0UE48</accession>